<name>A0ABX8F1Z0_9PSED</name>
<proteinExistence type="predicted"/>
<dbReference type="EMBL" id="CP075566">
    <property type="protein sequence ID" value="QVW25376.1"/>
    <property type="molecule type" value="Genomic_DNA"/>
</dbReference>
<keyword evidence="2" id="KW-1185">Reference proteome</keyword>
<evidence type="ECO:0008006" key="3">
    <source>
        <dbReference type="Google" id="ProtNLM"/>
    </source>
</evidence>
<reference evidence="1 2" key="1">
    <citation type="submission" date="2021-05" db="EMBL/GenBank/DDBJ databases">
        <title>Complete genome of the cytokinin-producing biocontrol strain Pseudomonas fluorescens G20-18.</title>
        <authorList>
            <person name="Nielsen T.K."/>
            <person name="Mekureyaw M.F."/>
            <person name="Hansen L.H."/>
            <person name="Nicolaisen M.H."/>
            <person name="Roitsch T.G."/>
            <person name="Hennessy R.C."/>
        </authorList>
    </citation>
    <scope>NUCLEOTIDE SEQUENCE [LARGE SCALE GENOMIC DNA]</scope>
    <source>
        <strain evidence="1 2">G20-18</strain>
    </source>
</reference>
<gene>
    <name evidence="1" type="ORF">KJF94_07320</name>
</gene>
<accession>A0ABX8F1Z0</accession>
<evidence type="ECO:0000313" key="1">
    <source>
        <dbReference type="EMBL" id="QVW25376.1"/>
    </source>
</evidence>
<dbReference type="RefSeq" id="WP_214382255.1">
    <property type="nucleotide sequence ID" value="NZ_CP075566.1"/>
</dbReference>
<dbReference type="Proteomes" id="UP000681155">
    <property type="component" value="Chromosome"/>
</dbReference>
<protein>
    <recommendedName>
        <fullName evidence="3">Phage tail protein</fullName>
    </recommendedName>
</protein>
<evidence type="ECO:0000313" key="2">
    <source>
        <dbReference type="Proteomes" id="UP000681155"/>
    </source>
</evidence>
<organism evidence="1 2">
    <name type="scientific">Pseudomonas hormoni</name>
    <dbReference type="NCBI Taxonomy" id="3093767"/>
    <lineage>
        <taxon>Bacteria</taxon>
        <taxon>Pseudomonadati</taxon>
        <taxon>Pseudomonadota</taxon>
        <taxon>Gammaproteobacteria</taxon>
        <taxon>Pseudomonadales</taxon>
        <taxon>Pseudomonadaceae</taxon>
        <taxon>Pseudomonas</taxon>
    </lineage>
</organism>
<sequence length="229" mass="24546">MANAGFRVKGALGTAQIDSNYRNFELVASGTIYLTSGGTEGRYADFSLPSGELFPVVALAGAYSCWSVMISDTVCRVYAIVSGGISPPINYYVFGTPKPTSSGTSGIIGLRVRNPATGNIAYSSERKYMKILDRRSGTLGRREVISGGVSGKTIAVAVQMRPYFWLRRTVSQGQPVVTVVVEGGRGICSGGSWQYTLDTINASSTPGTQPTLSYEFYNYSFLILDVTGY</sequence>